<comment type="caution">
    <text evidence="1">The sequence shown here is derived from an EMBL/GenBank/DDBJ whole genome shotgun (WGS) entry which is preliminary data.</text>
</comment>
<reference evidence="1 2" key="1">
    <citation type="submission" date="2024-02" db="EMBL/GenBank/DDBJ databases">
        <title>Lysinimicrobium sediminis NBRC 112286.</title>
        <authorList>
            <person name="Ichikawa N."/>
            <person name="Katano-Makiyama Y."/>
            <person name="Hidaka K."/>
        </authorList>
    </citation>
    <scope>NUCLEOTIDE SEQUENCE [LARGE SCALE GENOMIC DNA]</scope>
    <source>
        <strain evidence="1 2">NBRC 112286</strain>
    </source>
</reference>
<dbReference type="SUPFAM" id="SSF103642">
    <property type="entry name" value="Sec-C motif"/>
    <property type="match status" value="1"/>
</dbReference>
<evidence type="ECO:0000313" key="2">
    <source>
        <dbReference type="Proteomes" id="UP001426770"/>
    </source>
</evidence>
<dbReference type="RefSeq" id="WP_286214231.1">
    <property type="nucleotide sequence ID" value="NZ_AP027736.1"/>
</dbReference>
<gene>
    <name evidence="1" type="ORF">Lsed01_01925</name>
</gene>
<dbReference type="EMBL" id="BAABRR010000010">
    <property type="protein sequence ID" value="GAA5519476.1"/>
    <property type="molecule type" value="Genomic_DNA"/>
</dbReference>
<dbReference type="Pfam" id="PF02810">
    <property type="entry name" value="SEC-C"/>
    <property type="match status" value="1"/>
</dbReference>
<protein>
    <recommendedName>
        <fullName evidence="3">SEC-C motif-containing protein</fullName>
    </recommendedName>
</protein>
<evidence type="ECO:0008006" key="3">
    <source>
        <dbReference type="Google" id="ProtNLM"/>
    </source>
</evidence>
<organism evidence="1 2">
    <name type="scientific">Demequina sediminis</name>
    <dbReference type="NCBI Taxonomy" id="1930058"/>
    <lineage>
        <taxon>Bacteria</taxon>
        <taxon>Bacillati</taxon>
        <taxon>Actinomycetota</taxon>
        <taxon>Actinomycetes</taxon>
        <taxon>Micrococcales</taxon>
        <taxon>Demequinaceae</taxon>
        <taxon>Demequina</taxon>
    </lineage>
</organism>
<accession>A0ABP9WK51</accession>
<sequence>MVLPLSRTEAADLVLDTLARSGPSTGTSLATALSRRPELRGIDAGLLLDDLLDSNLLNAVGHLPDGRWCHVAELMRNRVATHRLSATEAAHGFIAAFPDMAPLLAAFEAIGTFEDGSPVEVVYPEWADDGDWGIPAEVLPDDGAIPVPASARGRTAWREGDIVAVAAHPQGMRVTRLTARTKVAPYPSETIDALREIASQPRHGSVQAEGAAWAMAARFADLWSAPTPPFSDLVAQSGAVSWGEHLLPPGTDPEAWRSEQEARSVATHHRISLDAAMAVVAVADTYRHIVEALENTEDVLGSDPNDIAATGGWDADLRAPVIASLPWIADPDVATAVLGATMATGGGLDAVALGILTEAMHVAADEPATAATADTRAAISWLAARASERLGAVEEAEYELREGLEASPQWAPLLADLAYYASDRGMLAESTALARRAGLPLDDPLAAVLAHLGRIRVRSLGRNQPCWCGSGKKYKVCHEGLEDLPLEERATWTYQKACMHLDRGTGRETVLPLAVARGRHLPGGLLDGLRDPLVTDVALVEGGGFSRFLRDRRDLLPEDELALAEQWLMIERSLWEVVESRPTRGMTMRDVRTGDQVDVREATASRTLKAGDFVCCRVLPAGETWQIFGGVEPVAMGQRAAVLALLDDPTDPAALVEALSVRLAPTRLVTSDGDAMVMGEIVMRVTRTGDAEAALDRGFERTDDAPPTWLHLGSGSKAGGRTVLASMTLNGDLLTLEASSANRLDAALDLLRAAIPGLTVLSDRRVPIADMLDAPGGASLRGPATGGSGVEDATVKAVLAEVMAQHEAQWLDEQIPALDGLTPREAAADPTRRDDLVRLLNSFPQTEDPTQMSAPRLRVALGLA</sequence>
<dbReference type="Proteomes" id="UP001426770">
    <property type="component" value="Unassembled WGS sequence"/>
</dbReference>
<evidence type="ECO:0000313" key="1">
    <source>
        <dbReference type="EMBL" id="GAA5519476.1"/>
    </source>
</evidence>
<proteinExistence type="predicted"/>
<dbReference type="Gene3D" id="3.10.450.50">
    <property type="match status" value="1"/>
</dbReference>
<dbReference type="InterPro" id="IPR004027">
    <property type="entry name" value="SEC_C_motif"/>
</dbReference>
<name>A0ABP9WK51_9MICO</name>
<keyword evidence="2" id="KW-1185">Reference proteome</keyword>